<dbReference type="PANTHER" id="PTHR15615">
    <property type="match status" value="1"/>
</dbReference>
<feature type="compositionally biased region" description="Low complexity" evidence="1">
    <location>
        <begin position="318"/>
        <end position="327"/>
    </location>
</feature>
<name>A0ABR4MCZ5_9PEZI</name>
<feature type="compositionally biased region" description="Low complexity" evidence="1">
    <location>
        <begin position="549"/>
        <end position="561"/>
    </location>
</feature>
<sequence length="674" mass="71197">MDILIGNHNHNPLSISSGSTSLVPPHAMIAHTHAHTHAHSHSHNHSHSHVHTHNHAIPQPHNHPHATVPSHSSRKPSPTCRGGPSIASQSSSTATLTTATLSASTTAPRTSSRSPSTATPVAILPSTSSATRLVSSPSTHRQSETPDSPSSPSAASSDSPSASIASSSSVSASVSTSNVGSATTQATDPAISRGSSLRSPSPSQAASSSSTRRQGYEEGGEEASITSLSSQKTATVSAKNDNKASCMASASTADGAVARSQSLDQSLIHRSCSQYESESEADIESESESQSESEVESGSGSESRSQPRQAPKFHHNPSSSLLLDGSSASDPIPIPLAPIPKPHNHVVKIRDLSHVRGLVRAELLTGTPSEETENVRYDISAMPVEDVIEMVAALLTKITSTNDQNHHEPTQRGVSYSDSPSCLSSVTTSVLAFHGKNIPAITILSYLSRVHRYCPTTYEVFLSLLVYFERMTECVNNQAVRSEKERRFTTNPAKECSPAELKPPSTAAGPPHQENTGFNSSSCSDPTDDQEKCDAVSAARNPSDDGDDAACSVKSSSDSASVGTKLSASTLSGSPAAAASSTYFVVDSYNIHRLIIAGVTCASKFFSDVFYTNSRYAKVGGLPLAELNHLELQFLLLNDFRLFIPAENLEAYATMLVEFYAREVVSQLAHIDGE</sequence>
<evidence type="ECO:0000313" key="3">
    <source>
        <dbReference type="Proteomes" id="UP001610728"/>
    </source>
</evidence>
<feature type="region of interest" description="Disordered" evidence="1">
    <location>
        <begin position="479"/>
        <end position="561"/>
    </location>
</feature>
<dbReference type="PANTHER" id="PTHR15615:SF94">
    <property type="entry name" value="PHO85 CYCLIN-6-RELATED"/>
    <property type="match status" value="1"/>
</dbReference>
<feature type="compositionally biased region" description="Low complexity" evidence="1">
    <location>
        <begin position="87"/>
        <end position="119"/>
    </location>
</feature>
<evidence type="ECO:0000313" key="2">
    <source>
        <dbReference type="EMBL" id="KAL2886139.1"/>
    </source>
</evidence>
<proteinExistence type="predicted"/>
<dbReference type="RefSeq" id="XP_070857319.1">
    <property type="nucleotide sequence ID" value="XM_071001380.1"/>
</dbReference>
<reference evidence="2 3" key="1">
    <citation type="submission" date="2020-05" db="EMBL/GenBank/DDBJ databases">
        <title>Ceratocystis lukuohia genome.</title>
        <authorList>
            <person name="Harrington T.C."/>
            <person name="Kim K."/>
            <person name="Mayers C.G."/>
        </authorList>
    </citation>
    <scope>NUCLEOTIDE SEQUENCE [LARGE SCALE GENOMIC DNA]</scope>
    <source>
        <strain evidence="2 3">C4212</strain>
    </source>
</reference>
<dbReference type="CDD" id="cd20558">
    <property type="entry name" value="CYCLIN_ScPCL7-like"/>
    <property type="match status" value="1"/>
</dbReference>
<comment type="caution">
    <text evidence="2">The sequence shown here is derived from an EMBL/GenBank/DDBJ whole genome shotgun (WGS) entry which is preliminary data.</text>
</comment>
<feature type="compositionally biased region" description="Polar residues" evidence="1">
    <location>
        <begin position="513"/>
        <end position="525"/>
    </location>
</feature>
<feature type="compositionally biased region" description="Low complexity" evidence="1">
    <location>
        <begin position="148"/>
        <end position="184"/>
    </location>
</feature>
<dbReference type="Gene3D" id="1.10.472.10">
    <property type="entry name" value="Cyclin-like"/>
    <property type="match status" value="2"/>
</dbReference>
<keyword evidence="3" id="KW-1185">Reference proteome</keyword>
<feature type="compositionally biased region" description="Basic residues" evidence="1">
    <location>
        <begin position="32"/>
        <end position="54"/>
    </location>
</feature>
<feature type="compositionally biased region" description="Polar residues" evidence="1">
    <location>
        <begin position="8"/>
        <end position="22"/>
    </location>
</feature>
<protein>
    <submittedName>
        <fullName evidence="2">Cyclin-dependent protein kinase complex component</fullName>
    </submittedName>
</protein>
<feature type="compositionally biased region" description="Low complexity" evidence="1">
    <location>
        <begin position="192"/>
        <end position="213"/>
    </location>
</feature>
<gene>
    <name evidence="2" type="ORF">HOO65_070601</name>
</gene>
<feature type="compositionally biased region" description="Acidic residues" evidence="1">
    <location>
        <begin position="277"/>
        <end position="295"/>
    </location>
</feature>
<feature type="compositionally biased region" description="Polar residues" evidence="1">
    <location>
        <begin position="125"/>
        <end position="140"/>
    </location>
</feature>
<organism evidence="2 3">
    <name type="scientific">Ceratocystis lukuohia</name>
    <dbReference type="NCBI Taxonomy" id="2019550"/>
    <lineage>
        <taxon>Eukaryota</taxon>
        <taxon>Fungi</taxon>
        <taxon>Dikarya</taxon>
        <taxon>Ascomycota</taxon>
        <taxon>Pezizomycotina</taxon>
        <taxon>Sordariomycetes</taxon>
        <taxon>Hypocreomycetidae</taxon>
        <taxon>Microascales</taxon>
        <taxon>Ceratocystidaceae</taxon>
        <taxon>Ceratocystis</taxon>
    </lineage>
</organism>
<dbReference type="GO" id="GO:0016301">
    <property type="term" value="F:kinase activity"/>
    <property type="evidence" value="ECO:0007669"/>
    <property type="project" value="UniProtKB-KW"/>
</dbReference>
<feature type="region of interest" description="Disordered" evidence="1">
    <location>
        <begin position="1"/>
        <end position="236"/>
    </location>
</feature>
<dbReference type="EMBL" id="JABSNW010000007">
    <property type="protein sequence ID" value="KAL2886139.1"/>
    <property type="molecule type" value="Genomic_DNA"/>
</dbReference>
<feature type="region of interest" description="Disordered" evidence="1">
    <location>
        <begin position="270"/>
        <end position="327"/>
    </location>
</feature>
<feature type="compositionally biased region" description="Polar residues" evidence="1">
    <location>
        <begin position="224"/>
        <end position="236"/>
    </location>
</feature>
<accession>A0ABR4MCZ5</accession>
<evidence type="ECO:0000256" key="1">
    <source>
        <dbReference type="SAM" id="MobiDB-lite"/>
    </source>
</evidence>
<keyword evidence="2" id="KW-0418">Kinase</keyword>
<keyword evidence="2" id="KW-0808">Transferase</keyword>
<dbReference type="GeneID" id="98120706"/>
<dbReference type="InterPro" id="IPR013922">
    <property type="entry name" value="Cyclin_PHO80-like"/>
</dbReference>
<dbReference type="Proteomes" id="UP001610728">
    <property type="component" value="Unassembled WGS sequence"/>
</dbReference>
<dbReference type="Pfam" id="PF08613">
    <property type="entry name" value="Cyclin"/>
    <property type="match status" value="2"/>
</dbReference>